<dbReference type="GO" id="GO:0051539">
    <property type="term" value="F:4 iron, 4 sulfur cluster binding"/>
    <property type="evidence" value="ECO:0007669"/>
    <property type="project" value="UniProtKB-UniRule"/>
</dbReference>
<dbReference type="NCBIfam" id="NF008392">
    <property type="entry name" value="PRK11190.1"/>
    <property type="match status" value="1"/>
</dbReference>
<keyword evidence="1 5" id="KW-0004">4Fe-4S</keyword>
<accession>A0AAT9G406</accession>
<dbReference type="InterPro" id="IPR001075">
    <property type="entry name" value="NIF_FeS_clus_asmbl_NifU_C"/>
</dbReference>
<feature type="binding site" evidence="5">
    <location>
        <position position="151"/>
    </location>
    <ligand>
        <name>[4Fe-4S] cluster</name>
        <dbReference type="ChEBI" id="CHEBI:49883"/>
    </ligand>
</feature>
<dbReference type="EMBL" id="AP028961">
    <property type="protein sequence ID" value="BET44451.1"/>
    <property type="molecule type" value="Genomic_DNA"/>
</dbReference>
<dbReference type="GO" id="GO:0051604">
    <property type="term" value="P:protein maturation"/>
    <property type="evidence" value="ECO:0007669"/>
    <property type="project" value="UniProtKB-UniRule"/>
</dbReference>
<dbReference type="InterPro" id="IPR000361">
    <property type="entry name" value="ATAP_core_dom"/>
</dbReference>
<dbReference type="InterPro" id="IPR035903">
    <property type="entry name" value="HesB-like_dom_sf"/>
</dbReference>
<evidence type="ECO:0000256" key="4">
    <source>
        <dbReference type="ARBA" id="ARBA00023014"/>
    </source>
</evidence>
<dbReference type="PANTHER" id="PTHR11178">
    <property type="entry name" value="IRON-SULFUR CLUSTER SCAFFOLD PROTEIN NFU-RELATED"/>
    <property type="match status" value="1"/>
</dbReference>
<dbReference type="SUPFAM" id="SSF117916">
    <property type="entry name" value="Fe-S cluster assembly (FSCA) domain-like"/>
    <property type="match status" value="1"/>
</dbReference>
<feature type="binding site" evidence="5">
    <location>
        <position position="148"/>
    </location>
    <ligand>
        <name>[4Fe-4S] cluster</name>
        <dbReference type="ChEBI" id="CHEBI:49883"/>
    </ligand>
</feature>
<dbReference type="PANTHER" id="PTHR11178:SF51">
    <property type="entry name" value="FE_S BIOGENESIS PROTEIN NFUA"/>
    <property type="match status" value="1"/>
</dbReference>
<dbReference type="InterPro" id="IPR017726">
    <property type="entry name" value="Fe/S_biogenesis_protein_NfuA"/>
</dbReference>
<dbReference type="Pfam" id="PF01106">
    <property type="entry name" value="NifU"/>
    <property type="match status" value="1"/>
</dbReference>
<keyword evidence="2 5" id="KW-0479">Metal-binding</keyword>
<sequence>MLKITKKAQLHFLKLLENKKPGTQIRVFVINPGTSVAECGISYCLPDDIKDTDVKIKFNDFFVYVDEISIPFLEEAKIDFLVNKFSSQLTIKAPNIKKNNLNNNLLFDKIHNFIQSNINPQLNLHNGYVSLIDITHDGYVILNFHGGCNGCSMADITLKEAIEKQLLNMFPHDLKGVKDLTKHNRGIHSYY</sequence>
<dbReference type="Pfam" id="PF01521">
    <property type="entry name" value="Fe-S_biosyn"/>
    <property type="match status" value="1"/>
</dbReference>
<dbReference type="SUPFAM" id="SSF89360">
    <property type="entry name" value="HesB-like domain"/>
    <property type="match status" value="1"/>
</dbReference>
<gene>
    <name evidence="5 8" type="primary">nfuA</name>
    <name evidence="8" type="ORF">ACHINZ_1210</name>
</gene>
<evidence type="ECO:0000259" key="7">
    <source>
        <dbReference type="Pfam" id="PF01521"/>
    </source>
</evidence>
<evidence type="ECO:0000259" key="6">
    <source>
        <dbReference type="Pfam" id="PF01106"/>
    </source>
</evidence>
<comment type="similarity">
    <text evidence="5">Belongs to the NfuA family.</text>
</comment>
<comment type="function">
    <text evidence="5">Involved in iron-sulfur cluster biogenesis. Binds a 4Fe-4S cluster, can transfer this cluster to apoproteins, and thereby intervenes in the maturation of Fe/S proteins. Could also act as a scaffold/chaperone for damaged Fe/S proteins.</text>
</comment>
<dbReference type="Gene3D" id="3.30.300.130">
    <property type="entry name" value="Fe-S cluster assembly (FSCA)"/>
    <property type="match status" value="1"/>
</dbReference>
<dbReference type="InterPro" id="IPR034904">
    <property type="entry name" value="FSCA_dom_sf"/>
</dbReference>
<dbReference type="GO" id="GO:0005506">
    <property type="term" value="F:iron ion binding"/>
    <property type="evidence" value="ECO:0007669"/>
    <property type="project" value="InterPro"/>
</dbReference>
<keyword evidence="4 5" id="KW-0411">Iron-sulfur</keyword>
<reference evidence="8" key="1">
    <citation type="journal article" date="2023" name="Front. Microbiol.">
        <title>Genome analysis of Candidatus Aschnera chinzeii, the bacterial endosymbiont of the blood-sucking bat fly Penicillidia jenynsii (Insecta: Diptera: Nycteribiidae).</title>
        <authorList>
            <person name="Koga R."/>
            <person name="Moriyama M."/>
            <person name="Nozaki T."/>
            <person name="Fukatsu T."/>
        </authorList>
    </citation>
    <scope>NUCLEOTIDE SEQUENCE</scope>
    <source>
        <strain evidence="8">Kw-01</strain>
    </source>
</reference>
<protein>
    <recommendedName>
        <fullName evidence="5">Fe/S biogenesis protein NfuA</fullName>
    </recommendedName>
</protein>
<proteinExistence type="inferred from homology"/>
<evidence type="ECO:0000256" key="2">
    <source>
        <dbReference type="ARBA" id="ARBA00022723"/>
    </source>
</evidence>
<evidence type="ECO:0000256" key="1">
    <source>
        <dbReference type="ARBA" id="ARBA00022485"/>
    </source>
</evidence>
<evidence type="ECO:0000313" key="8">
    <source>
        <dbReference type="EMBL" id="BET44451.1"/>
    </source>
</evidence>
<keyword evidence="3 5" id="KW-0408">Iron</keyword>
<evidence type="ECO:0000256" key="3">
    <source>
        <dbReference type="ARBA" id="ARBA00023004"/>
    </source>
</evidence>
<comment type="cofactor">
    <cofactor evidence="5">
        <name>[4Fe-4S] cluster</name>
        <dbReference type="ChEBI" id="CHEBI:49883"/>
    </cofactor>
    <text evidence="5">Binds 1 [4Fe-4S] cluster per subunit. The cluster is presumably bound at the interface of two monomers.</text>
</comment>
<dbReference type="GO" id="GO:0016226">
    <property type="term" value="P:iron-sulfur cluster assembly"/>
    <property type="evidence" value="ECO:0007669"/>
    <property type="project" value="UniProtKB-UniRule"/>
</dbReference>
<dbReference type="Gene3D" id="2.60.300.12">
    <property type="entry name" value="HesB-like domain"/>
    <property type="match status" value="1"/>
</dbReference>
<feature type="domain" description="NIF system FeS cluster assembly NifU C-terminal" evidence="6">
    <location>
        <begin position="110"/>
        <end position="173"/>
    </location>
</feature>
<feature type="domain" description="Core" evidence="7">
    <location>
        <begin position="2"/>
        <end position="99"/>
    </location>
</feature>
<dbReference type="AlphaFoldDB" id="A0AAT9G406"/>
<dbReference type="HAMAP" id="MF_01637">
    <property type="entry name" value="Fe_S_biogen_NfuA"/>
    <property type="match status" value="1"/>
</dbReference>
<name>A0AAT9G406_9ENTR</name>
<comment type="subunit">
    <text evidence="5">Homodimer.</text>
</comment>
<evidence type="ECO:0000256" key="5">
    <source>
        <dbReference type="HAMAP-Rule" id="MF_01637"/>
    </source>
</evidence>
<reference evidence="8" key="2">
    <citation type="submission" date="2023-10" db="EMBL/GenBank/DDBJ databases">
        <authorList>
            <person name="Koga R."/>
            <person name="Fukatsu T."/>
        </authorList>
    </citation>
    <scope>NUCLEOTIDE SEQUENCE</scope>
    <source>
        <strain evidence="8">Kw-01</strain>
    </source>
</reference>
<organism evidence="8">
    <name type="scientific">Candidatus Aschnera chinzeii</name>
    <dbReference type="NCBI Taxonomy" id="1485666"/>
    <lineage>
        <taxon>Bacteria</taxon>
        <taxon>Pseudomonadati</taxon>
        <taxon>Pseudomonadota</taxon>
        <taxon>Gammaproteobacteria</taxon>
        <taxon>Enterobacterales</taxon>
        <taxon>Enterobacteriaceae</taxon>
        <taxon>Candidatus Aschnera</taxon>
    </lineage>
</organism>